<dbReference type="PANTHER" id="PTHR22605:SF1">
    <property type="entry name" value="RZ-TYPE DOMAIN-CONTAINING PROTEIN"/>
    <property type="match status" value="1"/>
</dbReference>
<proteinExistence type="predicted"/>
<protein>
    <recommendedName>
        <fullName evidence="2">ATPase dynein-related AAA domain-containing protein</fullName>
    </recommendedName>
</protein>
<keyword evidence="4" id="KW-1185">Reference proteome</keyword>
<evidence type="ECO:0000313" key="4">
    <source>
        <dbReference type="Proteomes" id="UP001149090"/>
    </source>
</evidence>
<evidence type="ECO:0000259" key="2">
    <source>
        <dbReference type="Pfam" id="PF07728"/>
    </source>
</evidence>
<evidence type="ECO:0000256" key="1">
    <source>
        <dbReference type="SAM" id="MobiDB-lite"/>
    </source>
</evidence>
<dbReference type="GO" id="GO:0016887">
    <property type="term" value="F:ATP hydrolysis activity"/>
    <property type="evidence" value="ECO:0007669"/>
    <property type="project" value="InterPro"/>
</dbReference>
<feature type="domain" description="ATPase dynein-related AAA" evidence="2">
    <location>
        <begin position="185"/>
        <end position="231"/>
    </location>
</feature>
<dbReference type="InterPro" id="IPR027417">
    <property type="entry name" value="P-loop_NTPase"/>
</dbReference>
<dbReference type="Proteomes" id="UP001149090">
    <property type="component" value="Unassembled WGS sequence"/>
</dbReference>
<dbReference type="EMBL" id="JAPDFW010000070">
    <property type="protein sequence ID" value="KAJ5074176.1"/>
    <property type="molecule type" value="Genomic_DNA"/>
</dbReference>
<name>A0A9Q0LKA1_ANAIG</name>
<feature type="compositionally biased region" description="Basic and acidic residues" evidence="1">
    <location>
        <begin position="302"/>
        <end position="313"/>
    </location>
</feature>
<dbReference type="Gene3D" id="3.40.50.300">
    <property type="entry name" value="P-loop containing nucleotide triphosphate hydrolases"/>
    <property type="match status" value="1"/>
</dbReference>
<dbReference type="AlphaFoldDB" id="A0A9Q0LKA1"/>
<evidence type="ECO:0000313" key="3">
    <source>
        <dbReference type="EMBL" id="KAJ5074176.1"/>
    </source>
</evidence>
<gene>
    <name evidence="3" type="ORF">M0811_00805</name>
</gene>
<feature type="region of interest" description="Disordered" evidence="1">
    <location>
        <begin position="294"/>
        <end position="313"/>
    </location>
</feature>
<sequence length="346" mass="41185">MFFSNQQTQNFLEFETIDIAKKFTKQSFDAYIHSMKKLVSRSFNWTFHTESEDSNDIIELSKIYHNRNQWDNKIDYFFIPIFSKSSTNFNLLENKNTNIFKDKPIRAILRRNGIKFFQEIANKKKLTFNLVEAFRMFTALNVEQITEQEEIQRMNQKYQNSRYVLTSDNFMKMIYIQFKLFSGLPVILLGETGCGKTSLIQFLIEKMMNKKLLIQNIHGGTTQEDIARYIKEAEEIIQKEKNNDVYLFFDNFNTSSNECITLFKEIIIDHSLNGKPLSRKLHLLAAANPYRLRSSQLNNNKNENKNENENENENMKMKIKIIMKMKMKIIMKIIMKMKMKMMNKIF</sequence>
<dbReference type="InterPro" id="IPR031248">
    <property type="entry name" value="RNF213"/>
</dbReference>
<dbReference type="InterPro" id="IPR011704">
    <property type="entry name" value="ATPase_dyneun-rel_AAA"/>
</dbReference>
<dbReference type="GO" id="GO:0005524">
    <property type="term" value="F:ATP binding"/>
    <property type="evidence" value="ECO:0007669"/>
    <property type="project" value="InterPro"/>
</dbReference>
<reference evidence="3" key="1">
    <citation type="submission" date="2022-10" db="EMBL/GenBank/DDBJ databases">
        <title>Novel sulphate-reducing endosymbionts in the free-living metamonad Anaeramoeba.</title>
        <authorList>
            <person name="Jerlstrom-Hultqvist J."/>
            <person name="Cepicka I."/>
            <person name="Gallot-Lavallee L."/>
            <person name="Salas-Leiva D."/>
            <person name="Curtis B.A."/>
            <person name="Zahonova K."/>
            <person name="Pipaliya S."/>
            <person name="Dacks J."/>
            <person name="Roger A.J."/>
        </authorList>
    </citation>
    <scope>NUCLEOTIDE SEQUENCE</scope>
    <source>
        <strain evidence="3">BMAN</strain>
    </source>
</reference>
<organism evidence="3 4">
    <name type="scientific">Anaeramoeba ignava</name>
    <name type="common">Anaerobic marine amoeba</name>
    <dbReference type="NCBI Taxonomy" id="1746090"/>
    <lineage>
        <taxon>Eukaryota</taxon>
        <taxon>Metamonada</taxon>
        <taxon>Anaeramoebidae</taxon>
        <taxon>Anaeramoeba</taxon>
    </lineage>
</organism>
<dbReference type="PANTHER" id="PTHR22605">
    <property type="entry name" value="RZ-TYPE DOMAIN-CONTAINING PROTEIN"/>
    <property type="match status" value="1"/>
</dbReference>
<dbReference type="OrthoDB" id="2423195at2759"/>
<accession>A0A9Q0LKA1</accession>
<dbReference type="Pfam" id="PF07728">
    <property type="entry name" value="AAA_5"/>
    <property type="match status" value="1"/>
</dbReference>
<dbReference type="GO" id="GO:0004842">
    <property type="term" value="F:ubiquitin-protein transferase activity"/>
    <property type="evidence" value="ECO:0007669"/>
    <property type="project" value="InterPro"/>
</dbReference>
<comment type="caution">
    <text evidence="3">The sequence shown here is derived from an EMBL/GenBank/DDBJ whole genome shotgun (WGS) entry which is preliminary data.</text>
</comment>
<dbReference type="SUPFAM" id="SSF52540">
    <property type="entry name" value="P-loop containing nucleoside triphosphate hydrolases"/>
    <property type="match status" value="1"/>
</dbReference>